<evidence type="ECO:0000259" key="8">
    <source>
        <dbReference type="Pfam" id="PF05193"/>
    </source>
</evidence>
<dbReference type="GO" id="GO:0006508">
    <property type="term" value="P:proteolysis"/>
    <property type="evidence" value="ECO:0007669"/>
    <property type="project" value="UniProtKB-KW"/>
</dbReference>
<gene>
    <name evidence="9" type="ordered locus">Bathy10g04120</name>
</gene>
<feature type="domain" description="Peptidase M16 N-terminal" evidence="7">
    <location>
        <begin position="191"/>
        <end position="313"/>
    </location>
</feature>
<dbReference type="MEROPS" id="M16.004"/>
<proteinExistence type="inferred from homology"/>
<dbReference type="InterPro" id="IPR011765">
    <property type="entry name" value="Pept_M16_N"/>
</dbReference>
<dbReference type="Proteomes" id="UP000198341">
    <property type="component" value="Chromosome 10"/>
</dbReference>
<feature type="compositionally biased region" description="Low complexity" evidence="6">
    <location>
        <begin position="50"/>
        <end position="71"/>
    </location>
</feature>
<comment type="similarity">
    <text evidence="1">Belongs to the peptidase M16 family.</text>
</comment>
<feature type="domain" description="Peptidase M16 C-terminal" evidence="8">
    <location>
        <begin position="348"/>
        <end position="403"/>
    </location>
</feature>
<evidence type="ECO:0000256" key="4">
    <source>
        <dbReference type="ARBA" id="ARBA00022833"/>
    </source>
</evidence>
<protein>
    <submittedName>
        <fullName evidence="9">Uncharacterized protein</fullName>
    </submittedName>
</protein>
<dbReference type="GO" id="GO:0008237">
    <property type="term" value="F:metallopeptidase activity"/>
    <property type="evidence" value="ECO:0007669"/>
    <property type="project" value="UniProtKB-KW"/>
</dbReference>
<dbReference type="PANTHER" id="PTHR43690:SF33">
    <property type="entry name" value="STROMAL PROCESSING PEPTIDASE, CHLOROPLASTIC"/>
    <property type="match status" value="1"/>
</dbReference>
<dbReference type="InterPro" id="IPR011249">
    <property type="entry name" value="Metalloenz_LuxS/M16"/>
</dbReference>
<dbReference type="GO" id="GO:0046872">
    <property type="term" value="F:metal ion binding"/>
    <property type="evidence" value="ECO:0007669"/>
    <property type="project" value="InterPro"/>
</dbReference>
<evidence type="ECO:0000313" key="10">
    <source>
        <dbReference type="Proteomes" id="UP000198341"/>
    </source>
</evidence>
<evidence type="ECO:0000259" key="7">
    <source>
        <dbReference type="Pfam" id="PF00675"/>
    </source>
</evidence>
<dbReference type="Gene3D" id="3.30.830.10">
    <property type="entry name" value="Metalloenzyme, LuxS/M16 peptidase-like"/>
    <property type="match status" value="4"/>
</dbReference>
<dbReference type="SUPFAM" id="SSF63411">
    <property type="entry name" value="LuxS/MPP-like metallohydrolase"/>
    <property type="match status" value="3"/>
</dbReference>
<dbReference type="EMBL" id="FO082269">
    <property type="protein sequence ID" value="CCO18042.1"/>
    <property type="molecule type" value="Genomic_DNA"/>
</dbReference>
<keyword evidence="10" id="KW-1185">Reference proteome</keyword>
<dbReference type="Pfam" id="PF05193">
    <property type="entry name" value="Peptidase_M16_C"/>
    <property type="match status" value="2"/>
</dbReference>
<feature type="compositionally biased region" description="Low complexity" evidence="6">
    <location>
        <begin position="125"/>
        <end position="140"/>
    </location>
</feature>
<feature type="region of interest" description="Disordered" evidence="6">
    <location>
        <begin position="14"/>
        <end position="145"/>
    </location>
</feature>
<keyword evidence="4" id="KW-0862">Zinc</keyword>
<dbReference type="GeneID" id="19013488"/>
<evidence type="ECO:0000256" key="1">
    <source>
        <dbReference type="ARBA" id="ARBA00007261"/>
    </source>
</evidence>
<keyword evidence="3" id="KW-0378">Hydrolase</keyword>
<keyword evidence="5" id="KW-0482">Metalloprotease</keyword>
<dbReference type="STRING" id="41875.K8EIN5"/>
<reference evidence="9 10" key="1">
    <citation type="submission" date="2011-10" db="EMBL/GenBank/DDBJ databases">
        <authorList>
            <person name="Genoscope - CEA"/>
        </authorList>
    </citation>
    <scope>NUCLEOTIDE SEQUENCE [LARGE SCALE GENOMIC DNA]</scope>
    <source>
        <strain evidence="9 10">RCC 1105</strain>
    </source>
</reference>
<organism evidence="9 10">
    <name type="scientific">Bathycoccus prasinos</name>
    <dbReference type="NCBI Taxonomy" id="41875"/>
    <lineage>
        <taxon>Eukaryota</taxon>
        <taxon>Viridiplantae</taxon>
        <taxon>Chlorophyta</taxon>
        <taxon>Mamiellophyceae</taxon>
        <taxon>Mamiellales</taxon>
        <taxon>Bathycoccaceae</taxon>
        <taxon>Bathycoccus</taxon>
    </lineage>
</organism>
<accession>K8EIN5</accession>
<dbReference type="OrthoDB" id="952271at2759"/>
<evidence type="ECO:0000313" key="9">
    <source>
        <dbReference type="EMBL" id="CCO18042.1"/>
    </source>
</evidence>
<dbReference type="RefSeq" id="XP_007510509.1">
    <property type="nucleotide sequence ID" value="XM_007510447.1"/>
</dbReference>
<keyword evidence="2" id="KW-0645">Protease</keyword>
<dbReference type="PANTHER" id="PTHR43690">
    <property type="entry name" value="NARDILYSIN"/>
    <property type="match status" value="1"/>
</dbReference>
<dbReference type="AlphaFoldDB" id="K8EIN5"/>
<feature type="compositionally biased region" description="Polar residues" evidence="6">
    <location>
        <begin position="25"/>
        <end position="37"/>
    </location>
</feature>
<evidence type="ECO:0000256" key="6">
    <source>
        <dbReference type="SAM" id="MobiDB-lite"/>
    </source>
</evidence>
<dbReference type="KEGG" id="bpg:Bathy10g04120"/>
<sequence>MSSSVCAAKQAPIVVGSFGTKRRSPNNNTAARSSSQRPKLVKLVSRRAESSSSSSRRKTQSSSSFTSSLTRQCFMTRTKSSVSSSSKRRGFIASTRKAPKHFKNKNGEVFCGSASGGIGGELSDSTTNNKNNNKTSNNGEENNKRWKSITSALATTLGEDRVEGEVIPLLERPLPPHEEIHRGTLKNGLKYVILPNTTPERRFEAHLEMHVGSVDEREDEQGLAHLVEHVTFLGSRKRDQYLGSGTRGNAYTDFHHTVFHIHAPTVNKDGVYMLNNVLDILYDVAFNPSLLQTRIQKEKKAVLAEAQMMNTIEYRVDCQLLQHLHWDNALGIRFPIGKLDQVPLWDDEKIRDFHARWYFPSNATLYVVGEFDATTEQVEKMIEDAFNEAAPSPWAMQAESPLARHEVRPPVKHAYGVPLEERKEIEAQLHRMMEEKIEDPYQPFIANEGEPQMFQHEHLTHASFNIFSKLPIVPMEKLGDLHRTVLQRIALLVLQSRIQSRYSETNADYKRVELDHSDSAREGCTVTTVTVTCEPREWEFALQVAVEEARRLQKCGLTQGELSRFKAAMMRDSEQLAQQAGCVPSLENLDFVMEHDALGHVVMDQVVGHESLLLLDEYITLESVNEAATELLGFIAEYGCDSETRDPRSGLTTAIVACVPTTTTDVETDQEVRFDITPEDVMRVLSADYGEIEPLEDVDVPDSLIPDAELEAMIQERKPVIESATLDEVTGVYQRRLSNNVRVNYKQLDAEPGSGFLRLVVPGGRSHEPLDAGPDGIGSAALGLRTLQEAGTVGAWDRKQIELLTMQNLLVFDVEPEMEYLYLDGAFAVDGGLRTILEIIHLLIEKPNWEETALERVKDIYRMFELNTTKNLELTTHDAINKAMYGDRRFMDPSRAELSALTLDGVAKAVEMQFSNGPIEVNIVGDLIPEEVDELITQVLGTISKTKENKNVPVMTDPIPLSLKNVPKDDPVREQRQWLRDSDDRACAVMAGPGPSMWAPMRIPERDSARVEEEGGFAFIDDIDPVNVLAQANGNPYALQSARRKNPLATYIAGMLLSEVVGGRLFTTVRDALGLTYDCNFTLSFGLQNSDATTYRLLVTSTPAKIDEALAAGVRVLRGFQHQRVSQRELDRARNTLLARHETDLKSNHYWADLMQCSSLENLAEHKTLDCIMDLPLMYEACTVDDLHEVYDCLGLGEGEIFTAITVAGENESVAEKRREIQQDSVASSSSNSGFKSIGEDVMAAAAAKLGVALGGGVNIAEALSKLKMDQDRREEN</sequence>
<dbReference type="eggNOG" id="KOG0959">
    <property type="taxonomic scope" value="Eukaryota"/>
</dbReference>
<evidence type="ECO:0000256" key="2">
    <source>
        <dbReference type="ARBA" id="ARBA00022670"/>
    </source>
</evidence>
<dbReference type="InterPro" id="IPR007863">
    <property type="entry name" value="Peptidase_M16_C"/>
</dbReference>
<name>K8EIN5_9CHLO</name>
<evidence type="ECO:0000256" key="3">
    <source>
        <dbReference type="ARBA" id="ARBA00022801"/>
    </source>
</evidence>
<dbReference type="InterPro" id="IPR050626">
    <property type="entry name" value="Peptidase_M16"/>
</dbReference>
<evidence type="ECO:0000256" key="5">
    <source>
        <dbReference type="ARBA" id="ARBA00023049"/>
    </source>
</evidence>
<dbReference type="Pfam" id="PF00675">
    <property type="entry name" value="Peptidase_M16"/>
    <property type="match status" value="1"/>
</dbReference>
<feature type="domain" description="Peptidase M16 C-terminal" evidence="8">
    <location>
        <begin position="901"/>
        <end position="1137"/>
    </location>
</feature>